<accession>A0A7Y9JXG9</accession>
<feature type="region of interest" description="Disordered" evidence="1">
    <location>
        <begin position="15"/>
        <end position="34"/>
    </location>
</feature>
<dbReference type="Pfam" id="PF12146">
    <property type="entry name" value="Hydrolase_4"/>
    <property type="match status" value="1"/>
</dbReference>
<dbReference type="Proteomes" id="UP000618382">
    <property type="component" value="Unassembled WGS sequence"/>
</dbReference>
<keyword evidence="4" id="KW-0378">Hydrolase</keyword>
<evidence type="ECO:0000313" key="3">
    <source>
        <dbReference type="EMBL" id="GIG31761.1"/>
    </source>
</evidence>
<sequence length="333" mass="35315">MTGWEPDVLPGFVRRTLPAPPAPPAPTHRAVPTAPDPVVTLVRPATGPDRVHGTLVHLHGYNDYFFQVHLADAARRAGWDLLAVDARRAGRSLRPGDVPHLQHDLREQASDLALAVAHARADRPGLPVVVHAHSTGGLVAALWAHAARAGGGPDALVLDSPWLDGGTPLPRPLGDALVARLGRVRPELVLAQGPSHYAAAQHVDAGGRWEFDTTLKRPEGVPVRAAWLRAVLAGQRRVAVGLQIACDVHVLHSARSGPDRPGHPDLDRTDTVLDVRAIARRAPGLGERVHVHAVEGGVHDLLLSAPGPREEYLAHVVGVLDRVAVRAAAVTPG</sequence>
<reference evidence="3 6" key="2">
    <citation type="submission" date="2021-01" db="EMBL/GenBank/DDBJ databases">
        <title>Whole genome shotgun sequence of Cellulomonas oligotrophica NBRC 109435.</title>
        <authorList>
            <person name="Komaki H."/>
            <person name="Tamura T."/>
        </authorList>
    </citation>
    <scope>NUCLEOTIDE SEQUENCE [LARGE SCALE GENOMIC DNA]</scope>
    <source>
        <strain evidence="3 6">NBRC 109435</strain>
    </source>
</reference>
<dbReference type="Proteomes" id="UP000577956">
    <property type="component" value="Unassembled WGS sequence"/>
</dbReference>
<name>A0A7Y9JXG9_9CELL</name>
<dbReference type="GO" id="GO:0016787">
    <property type="term" value="F:hydrolase activity"/>
    <property type="evidence" value="ECO:0007669"/>
    <property type="project" value="UniProtKB-KW"/>
</dbReference>
<dbReference type="InterPro" id="IPR029058">
    <property type="entry name" value="AB_hydrolase_fold"/>
</dbReference>
<feature type="domain" description="Serine aminopeptidase S33" evidence="2">
    <location>
        <begin position="51"/>
        <end position="190"/>
    </location>
</feature>
<evidence type="ECO:0000313" key="4">
    <source>
        <dbReference type="EMBL" id="NYD84694.1"/>
    </source>
</evidence>
<dbReference type="Gene3D" id="3.40.50.1820">
    <property type="entry name" value="alpha/beta hydrolase"/>
    <property type="match status" value="1"/>
</dbReference>
<dbReference type="EMBL" id="JACCBK010000001">
    <property type="protein sequence ID" value="NYD84694.1"/>
    <property type="molecule type" value="Genomic_DNA"/>
</dbReference>
<keyword evidence="6" id="KW-1185">Reference proteome</keyword>
<organism evidence="4 5">
    <name type="scientific">Cellulomonas oligotrophica</name>
    <dbReference type="NCBI Taxonomy" id="931536"/>
    <lineage>
        <taxon>Bacteria</taxon>
        <taxon>Bacillati</taxon>
        <taxon>Actinomycetota</taxon>
        <taxon>Actinomycetes</taxon>
        <taxon>Micrococcales</taxon>
        <taxon>Cellulomonadaceae</taxon>
        <taxon>Cellulomonas</taxon>
    </lineage>
</organism>
<proteinExistence type="predicted"/>
<evidence type="ECO:0000256" key="1">
    <source>
        <dbReference type="SAM" id="MobiDB-lite"/>
    </source>
</evidence>
<evidence type="ECO:0000313" key="6">
    <source>
        <dbReference type="Proteomes" id="UP000618382"/>
    </source>
</evidence>
<protein>
    <submittedName>
        <fullName evidence="4">Alpha-beta hydrolase superfamily lysophospholipase</fullName>
    </submittedName>
    <submittedName>
        <fullName evidence="3">Alpha/beta hydrolase</fullName>
    </submittedName>
</protein>
<comment type="caution">
    <text evidence="4">The sequence shown here is derived from an EMBL/GenBank/DDBJ whole genome shotgun (WGS) entry which is preliminary data.</text>
</comment>
<evidence type="ECO:0000259" key="2">
    <source>
        <dbReference type="Pfam" id="PF12146"/>
    </source>
</evidence>
<dbReference type="AlphaFoldDB" id="A0A7Y9JXG9"/>
<dbReference type="SUPFAM" id="SSF53474">
    <property type="entry name" value="alpha/beta-Hydrolases"/>
    <property type="match status" value="1"/>
</dbReference>
<reference evidence="4 5" key="1">
    <citation type="submission" date="2020-07" db="EMBL/GenBank/DDBJ databases">
        <title>Sequencing the genomes of 1000 actinobacteria strains.</title>
        <authorList>
            <person name="Klenk H.-P."/>
        </authorList>
    </citation>
    <scope>NUCLEOTIDE SEQUENCE [LARGE SCALE GENOMIC DNA]</scope>
    <source>
        <strain evidence="4 5">DSM 24482</strain>
    </source>
</reference>
<dbReference type="InterPro" id="IPR022742">
    <property type="entry name" value="Hydrolase_4"/>
</dbReference>
<dbReference type="EMBL" id="BONN01000002">
    <property type="protein sequence ID" value="GIG31761.1"/>
    <property type="molecule type" value="Genomic_DNA"/>
</dbReference>
<gene>
    <name evidence="4" type="ORF">BKA21_000243</name>
    <name evidence="3" type="ORF">Col01nite_09200</name>
</gene>
<evidence type="ECO:0000313" key="5">
    <source>
        <dbReference type="Proteomes" id="UP000577956"/>
    </source>
</evidence>
<dbReference type="RefSeq" id="WP_140458992.1">
    <property type="nucleotide sequence ID" value="NZ_BAABFI010000004.1"/>
</dbReference>